<sequence>MFSRFKSQEAALDTATTTPSSNRQDVPPPAYTAVALDMHSLAIGDPREQINVPMIHSSESTRLRDAFNPRRGKVTQTVIVRKMTREHYLRKYAHDANGKYVGTETAAPDAGLVFVPSKSSSDELLAQVRKVAFDREHSPYAFPIGGNEPF</sequence>
<accession>A0ACB6RQR0</accession>
<name>A0ACB6RQR0_9PLEO</name>
<proteinExistence type="predicted"/>
<dbReference type="EMBL" id="MU006733">
    <property type="protein sequence ID" value="KAF2624073.1"/>
    <property type="molecule type" value="Genomic_DNA"/>
</dbReference>
<keyword evidence="2" id="KW-1185">Reference proteome</keyword>
<gene>
    <name evidence="1" type="ORF">BU25DRAFT_413946</name>
</gene>
<comment type="caution">
    <text evidence="1">The sequence shown here is derived from an EMBL/GenBank/DDBJ whole genome shotgun (WGS) entry which is preliminary data.</text>
</comment>
<dbReference type="Proteomes" id="UP000799754">
    <property type="component" value="Unassembled WGS sequence"/>
</dbReference>
<evidence type="ECO:0000313" key="2">
    <source>
        <dbReference type="Proteomes" id="UP000799754"/>
    </source>
</evidence>
<reference evidence="1" key="1">
    <citation type="journal article" date="2020" name="Stud. Mycol.">
        <title>101 Dothideomycetes genomes: a test case for predicting lifestyles and emergence of pathogens.</title>
        <authorList>
            <person name="Haridas S."/>
            <person name="Albert R."/>
            <person name="Binder M."/>
            <person name="Bloem J."/>
            <person name="Labutti K."/>
            <person name="Salamov A."/>
            <person name="Andreopoulos B."/>
            <person name="Baker S."/>
            <person name="Barry K."/>
            <person name="Bills G."/>
            <person name="Bluhm B."/>
            <person name="Cannon C."/>
            <person name="Castanera R."/>
            <person name="Culley D."/>
            <person name="Daum C."/>
            <person name="Ezra D."/>
            <person name="Gonzalez J."/>
            <person name="Henrissat B."/>
            <person name="Kuo A."/>
            <person name="Liang C."/>
            <person name="Lipzen A."/>
            <person name="Lutzoni F."/>
            <person name="Magnuson J."/>
            <person name="Mondo S."/>
            <person name="Nolan M."/>
            <person name="Ohm R."/>
            <person name="Pangilinan J."/>
            <person name="Park H.-J."/>
            <person name="Ramirez L."/>
            <person name="Alfaro M."/>
            <person name="Sun H."/>
            <person name="Tritt A."/>
            <person name="Yoshinaga Y."/>
            <person name="Zwiers L.-H."/>
            <person name="Turgeon B."/>
            <person name="Goodwin S."/>
            <person name="Spatafora J."/>
            <person name="Crous P."/>
            <person name="Grigoriev I."/>
        </authorList>
    </citation>
    <scope>NUCLEOTIDE SEQUENCE</scope>
    <source>
        <strain evidence="1">CBS 525.71</strain>
    </source>
</reference>
<organism evidence="1 2">
    <name type="scientific">Macroventuria anomochaeta</name>
    <dbReference type="NCBI Taxonomy" id="301207"/>
    <lineage>
        <taxon>Eukaryota</taxon>
        <taxon>Fungi</taxon>
        <taxon>Dikarya</taxon>
        <taxon>Ascomycota</taxon>
        <taxon>Pezizomycotina</taxon>
        <taxon>Dothideomycetes</taxon>
        <taxon>Pleosporomycetidae</taxon>
        <taxon>Pleosporales</taxon>
        <taxon>Pleosporineae</taxon>
        <taxon>Didymellaceae</taxon>
        <taxon>Macroventuria</taxon>
    </lineage>
</organism>
<evidence type="ECO:0000313" key="1">
    <source>
        <dbReference type="EMBL" id="KAF2624073.1"/>
    </source>
</evidence>
<protein>
    <submittedName>
        <fullName evidence="1">Uncharacterized protein</fullName>
    </submittedName>
</protein>